<feature type="compositionally biased region" description="Basic and acidic residues" evidence="1">
    <location>
        <begin position="132"/>
        <end position="142"/>
    </location>
</feature>
<evidence type="ECO:0000313" key="3">
    <source>
        <dbReference type="Proteomes" id="UP000001548"/>
    </source>
</evidence>
<accession>A8BT95</accession>
<dbReference type="HOGENOM" id="CLU_1013524_0_0_1"/>
<dbReference type="GeneID" id="5697837"/>
<keyword evidence="3" id="KW-1185">Reference proteome</keyword>
<dbReference type="EMBL" id="AACB03000003">
    <property type="protein sequence ID" value="KAE8302836.1"/>
    <property type="molecule type" value="Genomic_DNA"/>
</dbReference>
<dbReference type="KEGG" id="gla:GL50803_006367"/>
<protein>
    <submittedName>
        <fullName evidence="2">Uncharacterized protein</fullName>
    </submittedName>
</protein>
<dbReference type="Proteomes" id="UP000001548">
    <property type="component" value="Unassembled WGS sequence"/>
</dbReference>
<proteinExistence type="predicted"/>
<evidence type="ECO:0000256" key="1">
    <source>
        <dbReference type="SAM" id="MobiDB-lite"/>
    </source>
</evidence>
<feature type="compositionally biased region" description="Basic residues" evidence="1">
    <location>
        <begin position="263"/>
        <end position="275"/>
    </location>
</feature>
<dbReference type="AlphaFoldDB" id="A8BT95"/>
<reference evidence="2 3" key="1">
    <citation type="journal article" date="2007" name="Science">
        <title>Genomic minimalism in the early diverging intestinal parasite Giardia lamblia.</title>
        <authorList>
            <person name="Morrison H.G."/>
            <person name="McArthur A.G."/>
            <person name="Gillin F.D."/>
            <person name="Aley S.B."/>
            <person name="Adam R.D."/>
            <person name="Olsen G.J."/>
            <person name="Best A.A."/>
            <person name="Cande W.Z."/>
            <person name="Chen F."/>
            <person name="Cipriano M.J."/>
            <person name="Davids B.J."/>
            <person name="Dawson S.C."/>
            <person name="Elmendorf H.G."/>
            <person name="Hehl A.B."/>
            <person name="Holder M.E."/>
            <person name="Huse S.M."/>
            <person name="Kim U.U."/>
            <person name="Lasek-Nesselquist E."/>
            <person name="Manning G."/>
            <person name="Nigam A."/>
            <person name="Nixon J.E."/>
            <person name="Palm D."/>
            <person name="Passamaneck N.E."/>
            <person name="Prabhu A."/>
            <person name="Reich C.I."/>
            <person name="Reiner D.S."/>
            <person name="Samuelson J."/>
            <person name="Svard S.G."/>
            <person name="Sogin M.L."/>
        </authorList>
    </citation>
    <scope>NUCLEOTIDE SEQUENCE [LARGE SCALE GENOMIC DNA]</scope>
    <source>
        <strain evidence="2 3">WB C6</strain>
    </source>
</reference>
<dbReference type="RefSeq" id="XP_001704947.1">
    <property type="nucleotide sequence ID" value="XM_001704895.1"/>
</dbReference>
<name>A8BT95_GIAIC</name>
<dbReference type="VEuPathDB" id="GiardiaDB:GL50803_6367"/>
<evidence type="ECO:0000313" key="2">
    <source>
        <dbReference type="EMBL" id="KAE8302836.1"/>
    </source>
</evidence>
<comment type="caution">
    <text evidence="2">The sequence shown here is derived from an EMBL/GenBank/DDBJ whole genome shotgun (WGS) entry which is preliminary data.</text>
</comment>
<gene>
    <name evidence="2" type="ORF">GL50803_006367</name>
</gene>
<dbReference type="OMA" id="QHMEARE"/>
<sequence>MQPEHSIRINPLTNNILFNARISKVPDKKINLLINPDGLHLDSLEHNRAYLLDIKYPKNAIVDDTRARVSYNGTNLSVRVPVLKYDGMEEDETKGYRGLVRRVLLEESDSSHRTDHASQLIVGDDDETSEEGGLKEPRKTVSSVRARDKILAKNTPVSEPYVARIPLKHRPSTKRPDLHPVIAFQKQEKYVTSQDELLRLARKVAHVEEAKYSARLEKKKKDEAMLTQHMEAREQRKAMKKSKSRLVVERAKARLAMGDKKTKSGKRALQRQSKV</sequence>
<organism evidence="2 3">
    <name type="scientific">Giardia intestinalis (strain ATCC 50803 / WB clone C6)</name>
    <name type="common">Giardia lamblia</name>
    <dbReference type="NCBI Taxonomy" id="184922"/>
    <lineage>
        <taxon>Eukaryota</taxon>
        <taxon>Metamonada</taxon>
        <taxon>Diplomonadida</taxon>
        <taxon>Hexamitidae</taxon>
        <taxon>Giardiinae</taxon>
        <taxon>Giardia</taxon>
    </lineage>
</organism>
<feature type="region of interest" description="Disordered" evidence="1">
    <location>
        <begin position="108"/>
        <end position="142"/>
    </location>
</feature>
<feature type="region of interest" description="Disordered" evidence="1">
    <location>
        <begin position="254"/>
        <end position="275"/>
    </location>
</feature>